<evidence type="ECO:0000313" key="9">
    <source>
        <dbReference type="Proteomes" id="UP001164187"/>
    </source>
</evidence>
<dbReference type="InterPro" id="IPR000740">
    <property type="entry name" value="GrpE"/>
</dbReference>
<proteinExistence type="inferred from homology"/>
<sequence length="221" mass="25166">MANEKEELKDKLNEKTGADQSSIIEDEEKVDNVDNYESESKKEIDIDLEAESDKNKEEVQENSTDEEENQSEPAFKIKQLENKIAEQEDSIKRINAEYANYRRRTAEEKSSIGIFANEKIMNELIPVIDNMQRALDACDDKESQLYKGIELVYKQLVDSLKKAGLEEIPSEIGTEFDPNMHMAVMQEASEEFEAGKILLSLQKGYKLGSKVLRASMVKVSC</sequence>
<comment type="similarity">
    <text evidence="1 3 5">Belongs to the GrpE family.</text>
</comment>
<dbReference type="RefSeq" id="WP_269310853.1">
    <property type="nucleotide sequence ID" value="NZ_CP114052.1"/>
</dbReference>
<evidence type="ECO:0000256" key="6">
    <source>
        <dbReference type="SAM" id="Coils"/>
    </source>
</evidence>
<dbReference type="CDD" id="cd00446">
    <property type="entry name" value="GrpE"/>
    <property type="match status" value="1"/>
</dbReference>
<evidence type="ECO:0000256" key="3">
    <source>
        <dbReference type="HAMAP-Rule" id="MF_01151"/>
    </source>
</evidence>
<dbReference type="SUPFAM" id="SSF51064">
    <property type="entry name" value="Head domain of nucleotide exchange factor GrpE"/>
    <property type="match status" value="1"/>
</dbReference>
<feature type="compositionally biased region" description="Basic and acidic residues" evidence="7">
    <location>
        <begin position="38"/>
        <end position="59"/>
    </location>
</feature>
<keyword evidence="3 4" id="KW-0346">Stress response</keyword>
<organism evidence="8 9">
    <name type="scientific">Peptostreptococcus equinus</name>
    <dbReference type="NCBI Taxonomy" id="3003601"/>
    <lineage>
        <taxon>Bacteria</taxon>
        <taxon>Bacillati</taxon>
        <taxon>Bacillota</taxon>
        <taxon>Clostridia</taxon>
        <taxon>Peptostreptococcales</taxon>
        <taxon>Peptostreptococcaceae</taxon>
        <taxon>Peptostreptococcus</taxon>
    </lineage>
</organism>
<dbReference type="PROSITE" id="PS01071">
    <property type="entry name" value="GRPE"/>
    <property type="match status" value="1"/>
</dbReference>
<dbReference type="HAMAP" id="MF_01151">
    <property type="entry name" value="GrpE"/>
    <property type="match status" value="1"/>
</dbReference>
<dbReference type="EMBL" id="CP114052">
    <property type="protein sequence ID" value="WAW14192.1"/>
    <property type="molecule type" value="Genomic_DNA"/>
</dbReference>
<keyword evidence="6" id="KW-0175">Coiled coil</keyword>
<dbReference type="NCBIfam" id="NF010738">
    <property type="entry name" value="PRK14140.1"/>
    <property type="match status" value="1"/>
</dbReference>
<evidence type="ECO:0000256" key="7">
    <source>
        <dbReference type="SAM" id="MobiDB-lite"/>
    </source>
</evidence>
<keyword evidence="9" id="KW-1185">Reference proteome</keyword>
<accession>A0ABY7JQG0</accession>
<protein>
    <recommendedName>
        <fullName evidence="3 4">Protein GrpE</fullName>
    </recommendedName>
    <alternativeName>
        <fullName evidence="3">HSP-70 cofactor</fullName>
    </alternativeName>
</protein>
<comment type="subunit">
    <text evidence="3">Homodimer.</text>
</comment>
<dbReference type="PRINTS" id="PR00773">
    <property type="entry name" value="GRPEPROTEIN"/>
</dbReference>
<dbReference type="Pfam" id="PF01025">
    <property type="entry name" value="GrpE"/>
    <property type="match status" value="1"/>
</dbReference>
<dbReference type="Gene3D" id="2.30.22.10">
    <property type="entry name" value="Head domain of nucleotide exchange factor GrpE"/>
    <property type="match status" value="1"/>
</dbReference>
<feature type="compositionally biased region" description="Acidic residues" evidence="7">
    <location>
        <begin position="24"/>
        <end position="37"/>
    </location>
</feature>
<reference evidence="8" key="1">
    <citation type="submission" date="2022-12" db="EMBL/GenBank/DDBJ databases">
        <title>Peptostreptococcus.</title>
        <authorList>
            <person name="Lee S.H."/>
        </authorList>
    </citation>
    <scope>NUCLEOTIDE SEQUENCE</scope>
    <source>
        <strain evidence="8">CBA3647</strain>
    </source>
</reference>
<dbReference type="SUPFAM" id="SSF58014">
    <property type="entry name" value="Coiled-coil domain of nucleotide exchange factor GrpE"/>
    <property type="match status" value="1"/>
</dbReference>
<dbReference type="InterPro" id="IPR013805">
    <property type="entry name" value="GrpE_CC"/>
</dbReference>
<name>A0ABY7JQG0_9FIRM</name>
<gene>
    <name evidence="3 8" type="primary">grpE</name>
    <name evidence="8" type="ORF">O0R46_06165</name>
</gene>
<evidence type="ECO:0000256" key="1">
    <source>
        <dbReference type="ARBA" id="ARBA00009054"/>
    </source>
</evidence>
<feature type="region of interest" description="Disordered" evidence="7">
    <location>
        <begin position="1"/>
        <end position="75"/>
    </location>
</feature>
<feature type="compositionally biased region" description="Basic and acidic residues" evidence="7">
    <location>
        <begin position="1"/>
        <end position="17"/>
    </location>
</feature>
<evidence type="ECO:0000256" key="2">
    <source>
        <dbReference type="ARBA" id="ARBA00023186"/>
    </source>
</evidence>
<keyword evidence="2 3" id="KW-0143">Chaperone</keyword>
<dbReference type="Gene3D" id="3.90.20.20">
    <property type="match status" value="1"/>
</dbReference>
<evidence type="ECO:0000313" key="8">
    <source>
        <dbReference type="EMBL" id="WAW14192.1"/>
    </source>
</evidence>
<dbReference type="PANTHER" id="PTHR21237:SF23">
    <property type="entry name" value="GRPE PROTEIN HOMOLOG, MITOCHONDRIAL"/>
    <property type="match status" value="1"/>
</dbReference>
<comment type="function">
    <text evidence="3 4">Participates actively in the response to hyperosmotic and heat shock by preventing the aggregation of stress-denatured proteins, in association with DnaK and GrpE. It is the nucleotide exchange factor for DnaK and may function as a thermosensor. Unfolded proteins bind initially to DnaJ; upon interaction with the DnaJ-bound protein, DnaK hydrolyzes its bound ATP, resulting in the formation of a stable complex. GrpE releases ADP from DnaK; ATP binding to DnaK triggers the release of the substrate protein, thus completing the reaction cycle. Several rounds of ATP-dependent interactions between DnaJ, DnaK and GrpE are required for fully efficient folding.</text>
</comment>
<dbReference type="PANTHER" id="PTHR21237">
    <property type="entry name" value="GRPE PROTEIN"/>
    <property type="match status" value="1"/>
</dbReference>
<comment type="subcellular location">
    <subcellularLocation>
        <location evidence="3">Cytoplasm</location>
    </subcellularLocation>
</comment>
<feature type="coiled-coil region" evidence="6">
    <location>
        <begin position="77"/>
        <end position="104"/>
    </location>
</feature>
<dbReference type="Proteomes" id="UP001164187">
    <property type="component" value="Chromosome"/>
</dbReference>
<evidence type="ECO:0000256" key="5">
    <source>
        <dbReference type="RuleBase" id="RU004478"/>
    </source>
</evidence>
<keyword evidence="3" id="KW-0963">Cytoplasm</keyword>
<evidence type="ECO:0000256" key="4">
    <source>
        <dbReference type="RuleBase" id="RU000639"/>
    </source>
</evidence>
<dbReference type="InterPro" id="IPR009012">
    <property type="entry name" value="GrpE_head"/>
</dbReference>